<name>B0SLG3_LEPBP</name>
<evidence type="ECO:0000313" key="1">
    <source>
        <dbReference type="EMBL" id="ABZ98549.1"/>
    </source>
</evidence>
<dbReference type="BioCyc" id="LBIF456481:LEPBI_RS12140-MONOMER"/>
<reference evidence="1 2" key="1">
    <citation type="journal article" date="2008" name="PLoS ONE">
        <title>Genome sequence of the saprophyte Leptospira biflexa provides insights into the evolution of Leptospira and the pathogenesis of leptospirosis.</title>
        <authorList>
            <person name="Picardeau M."/>
            <person name="Bulach D.M."/>
            <person name="Bouchier C."/>
            <person name="Zuerner R.L."/>
            <person name="Zidane N."/>
            <person name="Wilson P.J."/>
            <person name="Creno S."/>
            <person name="Kuczek E.S."/>
            <person name="Bommezzadri S."/>
            <person name="Davis J.C."/>
            <person name="McGrath A."/>
            <person name="Johnson M.J."/>
            <person name="Boursaux-Eude C."/>
            <person name="Seemann T."/>
            <person name="Rouy Z."/>
            <person name="Coppel R.L."/>
            <person name="Rood J.I."/>
            <person name="Lajus A."/>
            <person name="Davies J.K."/>
            <person name="Medigue C."/>
            <person name="Adler B."/>
        </authorList>
    </citation>
    <scope>NUCLEOTIDE SEQUENCE [LARGE SCALE GENOMIC DNA]</scope>
    <source>
        <strain evidence="2">Patoc 1 / ATCC 23582 / Paris</strain>
    </source>
</reference>
<gene>
    <name evidence="1" type="ordered locus">LEPBI_I2460</name>
</gene>
<dbReference type="STRING" id="456481.LEPBI_I2460"/>
<accession>B0SLG3</accession>
<dbReference type="KEGG" id="lbi:LEPBI_I2460"/>
<keyword evidence="2" id="KW-1185">Reference proteome</keyword>
<protein>
    <submittedName>
        <fullName evidence="1">Uncharacterized protein</fullName>
    </submittedName>
</protein>
<proteinExistence type="predicted"/>
<dbReference type="AlphaFoldDB" id="B0SLG3"/>
<dbReference type="EMBL" id="CP000786">
    <property type="protein sequence ID" value="ABZ98549.1"/>
    <property type="molecule type" value="Genomic_DNA"/>
</dbReference>
<dbReference type="Proteomes" id="UP000001847">
    <property type="component" value="Chromosome I"/>
</dbReference>
<organism evidence="1 2">
    <name type="scientific">Leptospira biflexa serovar Patoc (strain Patoc 1 / ATCC 23582 / Paris)</name>
    <dbReference type="NCBI Taxonomy" id="456481"/>
    <lineage>
        <taxon>Bacteria</taxon>
        <taxon>Pseudomonadati</taxon>
        <taxon>Spirochaetota</taxon>
        <taxon>Spirochaetia</taxon>
        <taxon>Leptospirales</taxon>
        <taxon>Leptospiraceae</taxon>
        <taxon>Leptospira</taxon>
    </lineage>
</organism>
<dbReference type="HOGENOM" id="CLU_2898744_0_0_12"/>
<sequence length="62" mass="7324">MGRSQNGFFVCKKILALPFRRFSILSVFCLRFSILRVDLEFLWSKEVLFRPIQTFIPNKGIV</sequence>
<dbReference type="RefSeq" id="WP_012389410.1">
    <property type="nucleotide sequence ID" value="NC_010602.1"/>
</dbReference>
<evidence type="ECO:0000313" key="2">
    <source>
        <dbReference type="Proteomes" id="UP000001847"/>
    </source>
</evidence>